<evidence type="ECO:0000259" key="2">
    <source>
        <dbReference type="Pfam" id="PF14400"/>
    </source>
</evidence>
<gene>
    <name evidence="4" type="ORF">NB231_14803</name>
</gene>
<keyword evidence="1" id="KW-0472">Membrane</keyword>
<reference evidence="4 5" key="1">
    <citation type="submission" date="2006-02" db="EMBL/GenBank/DDBJ databases">
        <authorList>
            <person name="Waterbury J."/>
            <person name="Ferriera S."/>
            <person name="Johnson J."/>
            <person name="Kravitz S."/>
            <person name="Halpern A."/>
            <person name="Remington K."/>
            <person name="Beeson K."/>
            <person name="Tran B."/>
            <person name="Rogers Y.-H."/>
            <person name="Friedman R."/>
            <person name="Venter J.C."/>
        </authorList>
    </citation>
    <scope>NUCLEOTIDE SEQUENCE [LARGE SCALE GENOMIC DNA]</scope>
    <source>
        <strain evidence="4 5">Nb-231</strain>
    </source>
</reference>
<protein>
    <recommendedName>
        <fullName evidence="6">Inactive transglutaminase fused to 7 transmembrane helices</fullName>
    </recommendedName>
</protein>
<feature type="transmembrane region" description="Helical" evidence="1">
    <location>
        <begin position="357"/>
        <end position="377"/>
    </location>
</feature>
<dbReference type="eggNOG" id="COG1305">
    <property type="taxonomic scope" value="Bacteria"/>
</dbReference>
<feature type="domain" description="Inactive transglutaminase fused to 7 transmembrane helices" evidence="2">
    <location>
        <begin position="23"/>
        <end position="183"/>
    </location>
</feature>
<feature type="transmembrane region" description="Helical" evidence="1">
    <location>
        <begin position="414"/>
        <end position="432"/>
    </location>
</feature>
<feature type="transmembrane region" description="Helical" evidence="1">
    <location>
        <begin position="389"/>
        <end position="408"/>
    </location>
</feature>
<evidence type="ECO:0000256" key="1">
    <source>
        <dbReference type="SAM" id="Phobius"/>
    </source>
</evidence>
<keyword evidence="5" id="KW-1185">Reference proteome</keyword>
<proteinExistence type="predicted"/>
<dbReference type="RefSeq" id="WP_005004004.1">
    <property type="nucleotide sequence ID" value="NZ_CH672427.1"/>
</dbReference>
<comment type="caution">
    <text evidence="4">The sequence shown here is derived from an EMBL/GenBank/DDBJ whole genome shotgun (WGS) entry which is preliminary data.</text>
</comment>
<sequence length="513" mass="56770">MKDLHVRLLALSLILIGLAITAYKAEVLGLPLTPDTTAEVWTVDMRVQLRADGGPVRVDMPLPDSNTGFTRLQEEFIATAFTAISDGKGAERRAIWTARRARGRQTLYYRLQLTKGSTGLAQQLSPVPGYPEVPDYGEPQGAAVRGLLDSVRAASADIESFARRLVLRYNEPSGDDRVRLLRDGVANPEGHVRNLIKILAGARIPARVAWTLELNKGMRAQHLQPWLQVHNERHWITIDPETGATGLPATRLLWGTGKHPTVHVEGARVVEWGFAATRTQRDVMTVATQHAADLDSLLVSLSLFSLPVQTQSVYRILLLVPVGALIVVLMRNIVGMQTFGTFMPVLIAMAFRETQLVVGITLFCVVVALGLLVRFYFERLRLLLVPRLASVLVVVVLIMAVISVFSHSLGFDRALSVALFPMVILAMTVERMSVVWEEAGARDALQKGFGSLAVAILAYLAMNQPLLAHLAFVFPELLLLVLAVALLLGRYTGYRLTELWRFRTALRDWEQRS</sequence>
<keyword evidence="1" id="KW-1133">Transmembrane helix</keyword>
<organism evidence="4 5">
    <name type="scientific">Nitrococcus mobilis Nb-231</name>
    <dbReference type="NCBI Taxonomy" id="314278"/>
    <lineage>
        <taxon>Bacteria</taxon>
        <taxon>Pseudomonadati</taxon>
        <taxon>Pseudomonadota</taxon>
        <taxon>Gammaproteobacteria</taxon>
        <taxon>Chromatiales</taxon>
        <taxon>Ectothiorhodospiraceae</taxon>
        <taxon>Nitrococcus</taxon>
    </lineage>
</organism>
<dbReference type="Pfam" id="PF14400">
    <property type="entry name" value="Transglut_i_TM"/>
    <property type="match status" value="1"/>
</dbReference>
<evidence type="ECO:0000313" key="4">
    <source>
        <dbReference type="EMBL" id="EAR23099.1"/>
    </source>
</evidence>
<feature type="domain" description="7 transmembrane helices usually fused to an inactive transglutaminase" evidence="3">
    <location>
        <begin position="260"/>
        <end position="504"/>
    </location>
</feature>
<name>A4BLB1_9GAMM</name>
<dbReference type="InterPro" id="IPR025840">
    <property type="entry name" value="7TM_transglut"/>
</dbReference>
<evidence type="ECO:0008006" key="6">
    <source>
        <dbReference type="Google" id="ProtNLM"/>
    </source>
</evidence>
<dbReference type="OrthoDB" id="253840at2"/>
<dbReference type="InterPro" id="IPR025838">
    <property type="entry name" value="Transglut_i_TM"/>
</dbReference>
<feature type="transmembrane region" description="Helical" evidence="1">
    <location>
        <begin position="444"/>
        <end position="462"/>
    </location>
</feature>
<evidence type="ECO:0000259" key="3">
    <source>
        <dbReference type="Pfam" id="PF14402"/>
    </source>
</evidence>
<dbReference type="Pfam" id="PF14402">
    <property type="entry name" value="7TM_transglut"/>
    <property type="match status" value="1"/>
</dbReference>
<feature type="transmembrane region" description="Helical" evidence="1">
    <location>
        <begin position="468"/>
        <end position="488"/>
    </location>
</feature>
<evidence type="ECO:0000313" key="5">
    <source>
        <dbReference type="Proteomes" id="UP000003374"/>
    </source>
</evidence>
<dbReference type="STRING" id="314278.NB231_14803"/>
<accession>A4BLB1</accession>
<dbReference type="Proteomes" id="UP000003374">
    <property type="component" value="Unassembled WGS sequence"/>
</dbReference>
<dbReference type="EMBL" id="AAOF01000001">
    <property type="protein sequence ID" value="EAR23099.1"/>
    <property type="molecule type" value="Genomic_DNA"/>
</dbReference>
<dbReference type="AlphaFoldDB" id="A4BLB1"/>
<feature type="transmembrane region" description="Helical" evidence="1">
    <location>
        <begin position="312"/>
        <end position="329"/>
    </location>
</feature>
<keyword evidence="1" id="KW-0812">Transmembrane</keyword>
<dbReference type="HOGENOM" id="CLU_041549_0_0_6"/>